<proteinExistence type="predicted"/>
<dbReference type="RefSeq" id="WP_112374793.1">
    <property type="nucleotide sequence ID" value="NZ_CP069793.1"/>
</dbReference>
<name>A0A2X2J0N2_SPHMU</name>
<gene>
    <name evidence="1" type="ORF">NCTC11343_02548</name>
</gene>
<dbReference type="EMBL" id="UAUU01000008">
    <property type="protein sequence ID" value="SPZ85981.1"/>
    <property type="molecule type" value="Genomic_DNA"/>
</dbReference>
<dbReference type="GeneID" id="97180760"/>
<dbReference type="Proteomes" id="UP000251241">
    <property type="component" value="Unassembled WGS sequence"/>
</dbReference>
<protein>
    <submittedName>
        <fullName evidence="1">Uncharacterized protein</fullName>
    </submittedName>
</protein>
<evidence type="ECO:0000313" key="2">
    <source>
        <dbReference type="Proteomes" id="UP000251241"/>
    </source>
</evidence>
<evidence type="ECO:0000313" key="1">
    <source>
        <dbReference type="EMBL" id="SPZ85981.1"/>
    </source>
</evidence>
<reference evidence="1 2" key="1">
    <citation type="submission" date="2018-06" db="EMBL/GenBank/DDBJ databases">
        <authorList>
            <consortium name="Pathogen Informatics"/>
            <person name="Doyle S."/>
        </authorList>
    </citation>
    <scope>NUCLEOTIDE SEQUENCE [LARGE SCALE GENOMIC DNA]</scope>
    <source>
        <strain evidence="1 2">NCTC11343</strain>
    </source>
</reference>
<organism evidence="1 2">
    <name type="scientific">Sphingobacterium multivorum</name>
    <dbReference type="NCBI Taxonomy" id="28454"/>
    <lineage>
        <taxon>Bacteria</taxon>
        <taxon>Pseudomonadati</taxon>
        <taxon>Bacteroidota</taxon>
        <taxon>Sphingobacteriia</taxon>
        <taxon>Sphingobacteriales</taxon>
        <taxon>Sphingobacteriaceae</taxon>
        <taxon>Sphingobacterium</taxon>
    </lineage>
</organism>
<dbReference type="AlphaFoldDB" id="A0A2X2J0N2"/>
<sequence>MNVFFSFSLILGLLSLQACSNQTTKQQQDRPDKKIVSDSLAVSTVDDTTSSIYQKADPAKGQIFLVRSYRIWEKEDPTAVLNKEWYDLYEESGQYYLAKADYVIKDGFDECAQVPSKSVESRRNSLLFLKLSGLKPGLIEHVKINQAEIWPKESVQYTFKNQKVNLKAVGDIRSTEVQTDENGHEKVFHEVANYKLNYSPTNGDKEKTIFQVDQYDHVFMRTLFVGDIDRDGALDFIFSNPRNYEEEALLLLLSNHDNPLIFDAEEQFDC</sequence>
<accession>A0A2X2J0N2</accession>